<feature type="compositionally biased region" description="Low complexity" evidence="2">
    <location>
        <begin position="75"/>
        <end position="86"/>
    </location>
</feature>
<comment type="caution">
    <text evidence="4">The sequence shown here is derived from an EMBL/GenBank/DDBJ whole genome shotgun (WGS) entry which is preliminary data.</text>
</comment>
<evidence type="ECO:0000256" key="3">
    <source>
        <dbReference type="SAM" id="Phobius"/>
    </source>
</evidence>
<keyword evidence="1" id="KW-0175">Coiled coil</keyword>
<gene>
    <name evidence="4" type="ORF">GCM10007276_01260</name>
</gene>
<organism evidence="4 5">
    <name type="scientific">Agaricicola taiwanensis</name>
    <dbReference type="NCBI Taxonomy" id="591372"/>
    <lineage>
        <taxon>Bacteria</taxon>
        <taxon>Pseudomonadati</taxon>
        <taxon>Pseudomonadota</taxon>
        <taxon>Alphaproteobacteria</taxon>
        <taxon>Rhodobacterales</taxon>
        <taxon>Paracoccaceae</taxon>
        <taxon>Agaricicola</taxon>
    </lineage>
</organism>
<evidence type="ECO:0000313" key="5">
    <source>
        <dbReference type="Proteomes" id="UP000602745"/>
    </source>
</evidence>
<dbReference type="AlphaFoldDB" id="A0A8J2VJT4"/>
<feature type="region of interest" description="Disordered" evidence="2">
    <location>
        <begin position="240"/>
        <end position="259"/>
    </location>
</feature>
<feature type="compositionally biased region" description="Low complexity" evidence="2">
    <location>
        <begin position="241"/>
        <end position="259"/>
    </location>
</feature>
<evidence type="ECO:0000256" key="1">
    <source>
        <dbReference type="SAM" id="Coils"/>
    </source>
</evidence>
<evidence type="ECO:0000256" key="2">
    <source>
        <dbReference type="SAM" id="MobiDB-lite"/>
    </source>
</evidence>
<reference evidence="4" key="1">
    <citation type="journal article" date="2014" name="Int. J. Syst. Evol. Microbiol.">
        <title>Complete genome sequence of Corynebacterium casei LMG S-19264T (=DSM 44701T), isolated from a smear-ripened cheese.</title>
        <authorList>
            <consortium name="US DOE Joint Genome Institute (JGI-PGF)"/>
            <person name="Walter F."/>
            <person name="Albersmeier A."/>
            <person name="Kalinowski J."/>
            <person name="Ruckert C."/>
        </authorList>
    </citation>
    <scope>NUCLEOTIDE SEQUENCE</scope>
    <source>
        <strain evidence="4">CCM 7684</strain>
    </source>
</reference>
<feature type="coiled-coil region" evidence="1">
    <location>
        <begin position="172"/>
        <end position="231"/>
    </location>
</feature>
<dbReference type="RefSeq" id="WP_188407745.1">
    <property type="nucleotide sequence ID" value="NZ_BMCP01000001.1"/>
</dbReference>
<keyword evidence="3" id="KW-1133">Transmembrane helix</keyword>
<dbReference type="Proteomes" id="UP000602745">
    <property type="component" value="Unassembled WGS sequence"/>
</dbReference>
<feature type="region of interest" description="Disordered" evidence="2">
    <location>
        <begin position="1"/>
        <end position="102"/>
    </location>
</feature>
<keyword evidence="5" id="KW-1185">Reference proteome</keyword>
<dbReference type="EMBL" id="BMCP01000001">
    <property type="protein sequence ID" value="GGE27823.1"/>
    <property type="molecule type" value="Genomic_DNA"/>
</dbReference>
<evidence type="ECO:0008006" key="6">
    <source>
        <dbReference type="Google" id="ProtNLM"/>
    </source>
</evidence>
<feature type="compositionally biased region" description="Low complexity" evidence="2">
    <location>
        <begin position="44"/>
        <end position="63"/>
    </location>
</feature>
<proteinExistence type="predicted"/>
<feature type="transmembrane region" description="Helical" evidence="3">
    <location>
        <begin position="110"/>
        <end position="137"/>
    </location>
</feature>
<sequence>MSDTSGKGPDKPTPAGAKAEEPKPSAARPRPPVIDLEAKDVGKSATSTAPAASGAPSGSSPSSAAPPPKDPPRTSQPQQPGAAAKSAPPPPPQPPKQEVRGEPANRAQPFLPLMAAGIGGAVVAALLMLGLSAVGLMPNADADRVAALEGDVVRLQDALSTAQGAENADPRVAELERKLAEFGERLEAAAVASETAPRPDDTAVTDLAGRLQQIEQDSTALSARLDGLAEADRALEQQINTVSQSSQANTAQQTAETSTSERSALALSAAAALDTALVRGQPYGQELSAVQAFMPQADVEALAPHAETGLPPAPRIAAQWRQALDSAPPPPPPANAGVVDRLMANASSLIRVTPMGEPEGDAPEARRARFLGALDRADLAAALAEWNAFDPSLKKATEGPAAMARARIEAEKAGSALRTLALDEARKAVTDR</sequence>
<evidence type="ECO:0000313" key="4">
    <source>
        <dbReference type="EMBL" id="GGE27823.1"/>
    </source>
</evidence>
<keyword evidence="3" id="KW-0812">Transmembrane</keyword>
<keyword evidence="3" id="KW-0472">Membrane</keyword>
<protein>
    <recommendedName>
        <fullName evidence="6">YbgF trimerisation domain-containing protein</fullName>
    </recommendedName>
</protein>
<reference evidence="4" key="2">
    <citation type="submission" date="2020-09" db="EMBL/GenBank/DDBJ databases">
        <authorList>
            <person name="Sun Q."/>
            <person name="Sedlacek I."/>
        </authorList>
    </citation>
    <scope>NUCLEOTIDE SEQUENCE</scope>
    <source>
        <strain evidence="4">CCM 7684</strain>
    </source>
</reference>
<name>A0A8J2VJT4_9RHOB</name>
<accession>A0A8J2VJT4</accession>